<evidence type="ECO:0000256" key="4">
    <source>
        <dbReference type="ARBA" id="ARBA00023136"/>
    </source>
</evidence>
<evidence type="ECO:0000259" key="7">
    <source>
        <dbReference type="Pfam" id="PF14322"/>
    </source>
</evidence>
<dbReference type="InterPro" id="IPR033985">
    <property type="entry name" value="SusD-like_N"/>
</dbReference>
<evidence type="ECO:0000256" key="1">
    <source>
        <dbReference type="ARBA" id="ARBA00004442"/>
    </source>
</evidence>
<dbReference type="CDD" id="cd08977">
    <property type="entry name" value="SusD"/>
    <property type="match status" value="1"/>
</dbReference>
<evidence type="ECO:0000313" key="9">
    <source>
        <dbReference type="Proteomes" id="UP001172083"/>
    </source>
</evidence>
<name>A0ABT8LAZ4_9BACT</name>
<comment type="similarity">
    <text evidence="2">Belongs to the SusD family.</text>
</comment>
<dbReference type="InterPro" id="IPR011990">
    <property type="entry name" value="TPR-like_helical_dom_sf"/>
</dbReference>
<keyword evidence="5" id="KW-0998">Cell outer membrane</keyword>
<evidence type="ECO:0000256" key="3">
    <source>
        <dbReference type="ARBA" id="ARBA00022729"/>
    </source>
</evidence>
<accession>A0ABT8LAZ4</accession>
<evidence type="ECO:0000256" key="2">
    <source>
        <dbReference type="ARBA" id="ARBA00006275"/>
    </source>
</evidence>
<keyword evidence="9" id="KW-1185">Reference proteome</keyword>
<comment type="subcellular location">
    <subcellularLocation>
        <location evidence="1">Cell outer membrane</location>
    </subcellularLocation>
</comment>
<reference evidence="8" key="1">
    <citation type="submission" date="2023-06" db="EMBL/GenBank/DDBJ databases">
        <title>Genomic of Agaribacillus aureum.</title>
        <authorList>
            <person name="Wang G."/>
        </authorList>
    </citation>
    <scope>NUCLEOTIDE SEQUENCE</scope>
    <source>
        <strain evidence="8">BMA12</strain>
    </source>
</reference>
<dbReference type="EMBL" id="JAUJEB010000005">
    <property type="protein sequence ID" value="MDN5214932.1"/>
    <property type="molecule type" value="Genomic_DNA"/>
</dbReference>
<feature type="domain" description="RagB/SusD" evidence="6">
    <location>
        <begin position="274"/>
        <end position="515"/>
    </location>
</feature>
<keyword evidence="4" id="KW-0472">Membrane</keyword>
<protein>
    <submittedName>
        <fullName evidence="8">RagB/SusD family nutrient uptake outer membrane protein</fullName>
    </submittedName>
</protein>
<sequence length="516" mass="57502">MYKIKIIKGIKVLVLGWVMLLAFSCGDILTEEPPSFVTVENFFQNEADARAAVIAIYTYLYRGPSEFLPSIWGTDVAFDRRGNNALANYNTPWNPSMGAISTMWNQAWLGIATANSAINNIPNVPEDPAVLDPLIGEARFLRAYYYFYLAQYFGDLPIVTEPATSLDEIFAGQVRQPVADVYNNVIIPDLIAATGSLPVSYNDTNKGRATVDAANALLAKVYAVRKQWADVVTATEAVISGGRYDLLADYADLWRGSAGEFQTYANKDGQQVEEKIFDVQFKTNQRGTQTHTQFGDLNSRGNGFTQPEGGWSNVLPTFDWFNSFDPADERLAKSFFLQNADNGGPTWNFGRELGPDETPNTADDESRPYIVKYLDPGVVQVRNNGNVNTNLLRYADVLLLRAEAENELTGPDAAYPFINAVRERAGLAGLSGLDQASFRDAIVDERAWELGMEGLRRWDLLRWGLLKEKINGITDDPDYLAYIQAFGFQDHYVLFPIPRDAIDASRGNLEQNFGYE</sequence>
<dbReference type="SUPFAM" id="SSF48452">
    <property type="entry name" value="TPR-like"/>
    <property type="match status" value="1"/>
</dbReference>
<evidence type="ECO:0000313" key="8">
    <source>
        <dbReference type="EMBL" id="MDN5214932.1"/>
    </source>
</evidence>
<dbReference type="RefSeq" id="WP_346760270.1">
    <property type="nucleotide sequence ID" value="NZ_JAUJEB010000005.1"/>
</dbReference>
<dbReference type="Gene3D" id="1.25.40.390">
    <property type="match status" value="1"/>
</dbReference>
<keyword evidence="3" id="KW-0732">Signal</keyword>
<dbReference type="PROSITE" id="PS51257">
    <property type="entry name" value="PROKAR_LIPOPROTEIN"/>
    <property type="match status" value="1"/>
</dbReference>
<evidence type="ECO:0000259" key="6">
    <source>
        <dbReference type="Pfam" id="PF07980"/>
    </source>
</evidence>
<dbReference type="Pfam" id="PF07980">
    <property type="entry name" value="SusD_RagB"/>
    <property type="match status" value="1"/>
</dbReference>
<gene>
    <name evidence="8" type="ORF">QQ020_22825</name>
</gene>
<organism evidence="8 9">
    <name type="scientific">Agaribacillus aureus</name>
    <dbReference type="NCBI Taxonomy" id="3051825"/>
    <lineage>
        <taxon>Bacteria</taxon>
        <taxon>Pseudomonadati</taxon>
        <taxon>Bacteroidota</taxon>
        <taxon>Cytophagia</taxon>
        <taxon>Cytophagales</taxon>
        <taxon>Splendidivirgaceae</taxon>
        <taxon>Agaribacillus</taxon>
    </lineage>
</organism>
<proteinExistence type="inferred from homology"/>
<dbReference type="InterPro" id="IPR012944">
    <property type="entry name" value="SusD_RagB_dom"/>
</dbReference>
<dbReference type="Proteomes" id="UP001172083">
    <property type="component" value="Unassembled WGS sequence"/>
</dbReference>
<evidence type="ECO:0000256" key="5">
    <source>
        <dbReference type="ARBA" id="ARBA00023237"/>
    </source>
</evidence>
<dbReference type="Pfam" id="PF14322">
    <property type="entry name" value="SusD-like_3"/>
    <property type="match status" value="1"/>
</dbReference>
<feature type="domain" description="SusD-like N-terminal" evidence="7">
    <location>
        <begin position="83"/>
        <end position="222"/>
    </location>
</feature>
<comment type="caution">
    <text evidence="8">The sequence shown here is derived from an EMBL/GenBank/DDBJ whole genome shotgun (WGS) entry which is preliminary data.</text>
</comment>